<accession>A0A4D6NTG9</accession>
<dbReference type="AlphaFoldDB" id="A0A4D6NTG9"/>
<feature type="compositionally biased region" description="Polar residues" evidence="1">
    <location>
        <begin position="1"/>
        <end position="12"/>
    </location>
</feature>
<evidence type="ECO:0000313" key="2">
    <source>
        <dbReference type="EMBL" id="QCE15555.1"/>
    </source>
</evidence>
<protein>
    <submittedName>
        <fullName evidence="2">Uncharacterized protein</fullName>
    </submittedName>
</protein>
<reference evidence="2 3" key="1">
    <citation type="submission" date="2019-04" db="EMBL/GenBank/DDBJ databases">
        <title>An improved genome assembly and genetic linkage map for asparagus bean, Vigna unguiculata ssp. sesquipedialis.</title>
        <authorList>
            <person name="Xia Q."/>
            <person name="Zhang R."/>
            <person name="Dong Y."/>
        </authorList>
    </citation>
    <scope>NUCLEOTIDE SEQUENCE [LARGE SCALE GENOMIC DNA]</scope>
    <source>
        <tissue evidence="2">Leaf</tissue>
    </source>
</reference>
<evidence type="ECO:0000256" key="1">
    <source>
        <dbReference type="SAM" id="MobiDB-lite"/>
    </source>
</evidence>
<feature type="region of interest" description="Disordered" evidence="1">
    <location>
        <begin position="1"/>
        <end position="28"/>
    </location>
</feature>
<name>A0A4D6NTG9_VIGUN</name>
<proteinExistence type="predicted"/>
<sequence>MEGNGSRSSQEPSLRREECSHLGGKPSLRRDRDLCWEVLAGSLRRALPRLSETTSRLTVRSLAWAKPQQCPKAFTPPRLGEWLSLERDSASLKTIALRLSETVPCSKPELSA</sequence>
<evidence type="ECO:0000313" key="3">
    <source>
        <dbReference type="Proteomes" id="UP000501690"/>
    </source>
</evidence>
<dbReference type="Proteomes" id="UP000501690">
    <property type="component" value="Linkage Group LG11"/>
</dbReference>
<organism evidence="2 3">
    <name type="scientific">Vigna unguiculata</name>
    <name type="common">Cowpea</name>
    <dbReference type="NCBI Taxonomy" id="3917"/>
    <lineage>
        <taxon>Eukaryota</taxon>
        <taxon>Viridiplantae</taxon>
        <taxon>Streptophyta</taxon>
        <taxon>Embryophyta</taxon>
        <taxon>Tracheophyta</taxon>
        <taxon>Spermatophyta</taxon>
        <taxon>Magnoliopsida</taxon>
        <taxon>eudicotyledons</taxon>
        <taxon>Gunneridae</taxon>
        <taxon>Pentapetalae</taxon>
        <taxon>rosids</taxon>
        <taxon>fabids</taxon>
        <taxon>Fabales</taxon>
        <taxon>Fabaceae</taxon>
        <taxon>Papilionoideae</taxon>
        <taxon>50 kb inversion clade</taxon>
        <taxon>NPAAA clade</taxon>
        <taxon>indigoferoid/millettioid clade</taxon>
        <taxon>Phaseoleae</taxon>
        <taxon>Vigna</taxon>
    </lineage>
</organism>
<keyword evidence="3" id="KW-1185">Reference proteome</keyword>
<gene>
    <name evidence="2" type="ORF">DEO72_LG11g2566</name>
</gene>
<dbReference type="EMBL" id="CP039355">
    <property type="protein sequence ID" value="QCE15555.1"/>
    <property type="molecule type" value="Genomic_DNA"/>
</dbReference>